<gene>
    <name evidence="2" type="ORF">PPACK8108_LOCUS11866</name>
</gene>
<organism evidence="2 3">
    <name type="scientific">Phakopsora pachyrhizi</name>
    <name type="common">Asian soybean rust disease fungus</name>
    <dbReference type="NCBI Taxonomy" id="170000"/>
    <lineage>
        <taxon>Eukaryota</taxon>
        <taxon>Fungi</taxon>
        <taxon>Dikarya</taxon>
        <taxon>Basidiomycota</taxon>
        <taxon>Pucciniomycotina</taxon>
        <taxon>Pucciniomycetes</taxon>
        <taxon>Pucciniales</taxon>
        <taxon>Phakopsoraceae</taxon>
        <taxon>Phakopsora</taxon>
    </lineage>
</organism>
<dbReference type="Proteomes" id="UP001153365">
    <property type="component" value="Unassembled WGS sequence"/>
</dbReference>
<feature type="region of interest" description="Disordered" evidence="1">
    <location>
        <begin position="132"/>
        <end position="153"/>
    </location>
</feature>
<dbReference type="EMBL" id="CALTRL010002788">
    <property type="protein sequence ID" value="CAH7676770.1"/>
    <property type="molecule type" value="Genomic_DNA"/>
</dbReference>
<keyword evidence="3" id="KW-1185">Reference proteome</keyword>
<protein>
    <submittedName>
        <fullName evidence="2">Uncharacterized protein</fullName>
    </submittedName>
</protein>
<evidence type="ECO:0000256" key="1">
    <source>
        <dbReference type="SAM" id="MobiDB-lite"/>
    </source>
</evidence>
<feature type="compositionally biased region" description="Basic and acidic residues" evidence="1">
    <location>
        <begin position="132"/>
        <end position="149"/>
    </location>
</feature>
<name>A0AAV0B2U4_PHAPC</name>
<dbReference type="AlphaFoldDB" id="A0AAV0B2U4"/>
<reference evidence="2" key="1">
    <citation type="submission" date="2022-06" db="EMBL/GenBank/DDBJ databases">
        <authorList>
            <consortium name="SYNGENTA / RWTH Aachen University"/>
        </authorList>
    </citation>
    <scope>NUCLEOTIDE SEQUENCE</scope>
</reference>
<comment type="caution">
    <text evidence="2">The sequence shown here is derived from an EMBL/GenBank/DDBJ whole genome shotgun (WGS) entry which is preliminary data.</text>
</comment>
<accession>A0AAV0B2U4</accession>
<evidence type="ECO:0000313" key="2">
    <source>
        <dbReference type="EMBL" id="CAH7676770.1"/>
    </source>
</evidence>
<evidence type="ECO:0000313" key="3">
    <source>
        <dbReference type="Proteomes" id="UP001153365"/>
    </source>
</evidence>
<sequence length="299" mass="32955">MRILATKDGDQDMVAWDEEESGAVRSARRGLGITTGSRTLFQRVSLDAVHIKAGRLKYLIVARDNLSGWPEATPLVNLTAEAYVDPQVQGSKESNHRWRAEFREGFQATLDGTRMARSFAVAHIKRFYSQGDRSKDQEEEEVRSGRVVEAEPGSGGRDWVMKFLPGVQKSGQIFDSCPGSRTMQGGVRRKDMDGAGEWYGRVTGVWWWKEELDGDDGDIIRAVEGCGGRFGKGRQGKGGAESAPGMLKEGFCWILLGFEEEGVAVEGNRWCHQKEGQKLGRGVHQGQSGWSKTAGATDL</sequence>
<proteinExistence type="predicted"/>